<keyword evidence="4" id="KW-0804">Transcription</keyword>
<dbReference type="RefSeq" id="WP_379871663.1">
    <property type="nucleotide sequence ID" value="NZ_JBHTBH010000006.1"/>
</dbReference>
<reference evidence="7" key="1">
    <citation type="journal article" date="2019" name="Int. J. Syst. Evol. Microbiol.">
        <title>The Global Catalogue of Microorganisms (GCM) 10K type strain sequencing project: providing services to taxonomists for standard genome sequencing and annotation.</title>
        <authorList>
            <consortium name="The Broad Institute Genomics Platform"/>
            <consortium name="The Broad Institute Genome Sequencing Center for Infectious Disease"/>
            <person name="Wu L."/>
            <person name="Ma J."/>
        </authorList>
    </citation>
    <scope>NUCLEOTIDE SEQUENCE [LARGE SCALE GENOMIC DNA]</scope>
    <source>
        <strain evidence="7">CGMCC 4.7382</strain>
    </source>
</reference>
<keyword evidence="3" id="KW-0238">DNA-binding</keyword>
<dbReference type="Gene3D" id="1.10.10.10">
    <property type="entry name" value="Winged helix-like DNA-binding domain superfamily/Winged helix DNA-binding domain"/>
    <property type="match status" value="1"/>
</dbReference>
<dbReference type="InterPro" id="IPR036390">
    <property type="entry name" value="WH_DNA-bd_sf"/>
</dbReference>
<evidence type="ECO:0000256" key="4">
    <source>
        <dbReference type="ARBA" id="ARBA00023163"/>
    </source>
</evidence>
<dbReference type="EMBL" id="JBHTBH010000006">
    <property type="protein sequence ID" value="MFC7329018.1"/>
    <property type="molecule type" value="Genomic_DNA"/>
</dbReference>
<dbReference type="Gene3D" id="3.40.190.10">
    <property type="entry name" value="Periplasmic binding protein-like II"/>
    <property type="match status" value="2"/>
</dbReference>
<comment type="similarity">
    <text evidence="1">Belongs to the LysR transcriptional regulatory family.</text>
</comment>
<dbReference type="InterPro" id="IPR005119">
    <property type="entry name" value="LysR_subst-bd"/>
</dbReference>
<keyword evidence="2" id="KW-0805">Transcription regulation</keyword>
<evidence type="ECO:0000313" key="7">
    <source>
        <dbReference type="Proteomes" id="UP001596540"/>
    </source>
</evidence>
<dbReference type="PROSITE" id="PS50931">
    <property type="entry name" value="HTH_LYSR"/>
    <property type="match status" value="1"/>
</dbReference>
<evidence type="ECO:0000256" key="1">
    <source>
        <dbReference type="ARBA" id="ARBA00009437"/>
    </source>
</evidence>
<dbReference type="InterPro" id="IPR036388">
    <property type="entry name" value="WH-like_DNA-bd_sf"/>
</dbReference>
<dbReference type="PANTHER" id="PTHR30346:SF29">
    <property type="entry name" value="LYSR SUBSTRATE-BINDING"/>
    <property type="match status" value="1"/>
</dbReference>
<dbReference type="Pfam" id="PF03466">
    <property type="entry name" value="LysR_substrate"/>
    <property type="match status" value="1"/>
</dbReference>
<feature type="domain" description="HTH lysR-type" evidence="5">
    <location>
        <begin position="2"/>
        <end position="59"/>
    </location>
</feature>
<gene>
    <name evidence="6" type="ORF">ACFQRF_14840</name>
</gene>
<name>A0ABW2KI25_9ACTN</name>
<protein>
    <submittedName>
        <fullName evidence="6">LysR family transcriptional regulator</fullName>
    </submittedName>
</protein>
<accession>A0ABW2KI25</accession>
<dbReference type="Pfam" id="PF00126">
    <property type="entry name" value="HTH_1"/>
    <property type="match status" value="1"/>
</dbReference>
<sequence>MLDIRRLQLLSEFAHRGTIAATAAALGYTPSAVSQQLATLEREVGTQLLDRTARSAELTDAGRLLAAHAEQILAMVEAAESVMAAQTGVAMGRVTVTAFPTAAVAFAPALAQSLREHAGMQLVLRQSAAHGGRRQVAAGEVDMALVDDWSGHRPATTTGKLRFYPLLHEPMVLAVPAEHPLADPERPVELRRLRDESWLAAPHGEPSRTATDRLLADVGGAPAAAWEFEGPGTILNLVARGVGIAVVPSLAVLSGPGGLAYRRLPHDAPIRDVYAVVRATSVQRPAIRVTLEACYAAARDVQRTLDSVLGERPLPPEPRGAA</sequence>
<keyword evidence="7" id="KW-1185">Reference proteome</keyword>
<dbReference type="SUPFAM" id="SSF53850">
    <property type="entry name" value="Periplasmic binding protein-like II"/>
    <property type="match status" value="1"/>
</dbReference>
<dbReference type="SUPFAM" id="SSF46785">
    <property type="entry name" value="Winged helix' DNA-binding domain"/>
    <property type="match status" value="1"/>
</dbReference>
<evidence type="ECO:0000259" key="5">
    <source>
        <dbReference type="PROSITE" id="PS50931"/>
    </source>
</evidence>
<dbReference type="Proteomes" id="UP001596540">
    <property type="component" value="Unassembled WGS sequence"/>
</dbReference>
<dbReference type="InterPro" id="IPR000847">
    <property type="entry name" value="LysR_HTH_N"/>
</dbReference>
<proteinExistence type="inferred from homology"/>
<evidence type="ECO:0000256" key="2">
    <source>
        <dbReference type="ARBA" id="ARBA00023015"/>
    </source>
</evidence>
<comment type="caution">
    <text evidence="6">The sequence shown here is derived from an EMBL/GenBank/DDBJ whole genome shotgun (WGS) entry which is preliminary data.</text>
</comment>
<evidence type="ECO:0000313" key="6">
    <source>
        <dbReference type="EMBL" id="MFC7329018.1"/>
    </source>
</evidence>
<organism evidence="6 7">
    <name type="scientific">Marinactinospora rubrisoli</name>
    <dbReference type="NCBI Taxonomy" id="2715399"/>
    <lineage>
        <taxon>Bacteria</taxon>
        <taxon>Bacillati</taxon>
        <taxon>Actinomycetota</taxon>
        <taxon>Actinomycetes</taxon>
        <taxon>Streptosporangiales</taxon>
        <taxon>Nocardiopsidaceae</taxon>
        <taxon>Marinactinospora</taxon>
    </lineage>
</organism>
<dbReference type="PANTHER" id="PTHR30346">
    <property type="entry name" value="TRANSCRIPTIONAL DUAL REGULATOR HCAR-RELATED"/>
    <property type="match status" value="1"/>
</dbReference>
<evidence type="ECO:0000256" key="3">
    <source>
        <dbReference type="ARBA" id="ARBA00023125"/>
    </source>
</evidence>